<evidence type="ECO:0000313" key="5">
    <source>
        <dbReference type="EMBL" id="KEZ77624.1"/>
    </source>
</evidence>
<name>A0A084ILP0_SALHC</name>
<dbReference type="Pfam" id="PF02358">
    <property type="entry name" value="Trehalose_PPase"/>
    <property type="match status" value="1"/>
</dbReference>
<comment type="pathway">
    <text evidence="1 4">Glycan biosynthesis; trehalose biosynthesis.</text>
</comment>
<dbReference type="InterPro" id="IPR036412">
    <property type="entry name" value="HAD-like_sf"/>
</dbReference>
<dbReference type="GO" id="GO:0005992">
    <property type="term" value="P:trehalose biosynthetic process"/>
    <property type="evidence" value="ECO:0007669"/>
    <property type="project" value="UniProtKB-UniPathway"/>
</dbReference>
<reference evidence="5 6" key="1">
    <citation type="submission" date="2013-03" db="EMBL/GenBank/DDBJ databases">
        <title>Salinisphaera hydrothermalis C41B8 Genome Sequencing.</title>
        <authorList>
            <person name="Li C."/>
            <person name="Lai Q."/>
            <person name="Shao Z."/>
        </authorList>
    </citation>
    <scope>NUCLEOTIDE SEQUENCE [LARGE SCALE GENOMIC DNA]</scope>
    <source>
        <strain evidence="5 6">C41B8</strain>
    </source>
</reference>
<dbReference type="OrthoDB" id="9816160at2"/>
<dbReference type="eggNOG" id="COG1877">
    <property type="taxonomic scope" value="Bacteria"/>
</dbReference>
<accession>A0A084ILP0</accession>
<protein>
    <recommendedName>
        <fullName evidence="4">Trehalose 6-phosphate phosphatase</fullName>
        <ecNumber evidence="4">3.1.3.12</ecNumber>
    </recommendedName>
</protein>
<dbReference type="EC" id="3.1.3.12" evidence="4"/>
<dbReference type="CDD" id="cd01627">
    <property type="entry name" value="HAD_TPP"/>
    <property type="match status" value="1"/>
</dbReference>
<proteinExistence type="inferred from homology"/>
<comment type="caution">
    <text evidence="5">The sequence shown here is derived from an EMBL/GenBank/DDBJ whole genome shotgun (WGS) entry which is preliminary data.</text>
</comment>
<dbReference type="GO" id="GO:0004805">
    <property type="term" value="F:trehalose-phosphatase activity"/>
    <property type="evidence" value="ECO:0007669"/>
    <property type="project" value="UniProtKB-EC"/>
</dbReference>
<dbReference type="InterPro" id="IPR044651">
    <property type="entry name" value="OTSB-like"/>
</dbReference>
<evidence type="ECO:0000256" key="2">
    <source>
        <dbReference type="ARBA" id="ARBA00008770"/>
    </source>
</evidence>
<evidence type="ECO:0000256" key="1">
    <source>
        <dbReference type="ARBA" id="ARBA00005199"/>
    </source>
</evidence>
<dbReference type="Gene3D" id="3.30.70.1020">
    <property type="entry name" value="Trehalose-6-phosphate phosphatase related protein, domain 2"/>
    <property type="match status" value="1"/>
</dbReference>
<evidence type="ECO:0000256" key="3">
    <source>
        <dbReference type="ARBA" id="ARBA00022801"/>
    </source>
</evidence>
<gene>
    <name evidence="5" type="ORF">C41B8_08565</name>
</gene>
<keyword evidence="4" id="KW-0479">Metal-binding</keyword>
<dbReference type="UniPathway" id="UPA00299"/>
<comment type="similarity">
    <text evidence="2 4">Belongs to the trehalose phosphatase family.</text>
</comment>
<dbReference type="PANTHER" id="PTHR43768:SF3">
    <property type="entry name" value="TREHALOSE 6-PHOSPHATE PHOSPHATASE"/>
    <property type="match status" value="1"/>
</dbReference>
<dbReference type="Gene3D" id="3.40.50.1000">
    <property type="entry name" value="HAD superfamily/HAD-like"/>
    <property type="match status" value="1"/>
</dbReference>
<dbReference type="NCBIfam" id="TIGR00685">
    <property type="entry name" value="T6PP"/>
    <property type="match status" value="1"/>
</dbReference>
<evidence type="ECO:0000313" key="6">
    <source>
        <dbReference type="Proteomes" id="UP000028302"/>
    </source>
</evidence>
<dbReference type="AlphaFoldDB" id="A0A084ILP0"/>
<keyword evidence="6" id="KW-1185">Reference proteome</keyword>
<dbReference type="PATRIC" id="fig|1304275.5.peg.1746"/>
<dbReference type="InterPro" id="IPR023214">
    <property type="entry name" value="HAD_sf"/>
</dbReference>
<dbReference type="PANTHER" id="PTHR43768">
    <property type="entry name" value="TREHALOSE 6-PHOSPHATE PHOSPHATASE"/>
    <property type="match status" value="1"/>
</dbReference>
<dbReference type="STRING" id="1304275.C41B8_08565"/>
<comment type="cofactor">
    <cofactor evidence="4">
        <name>Mg(2+)</name>
        <dbReference type="ChEBI" id="CHEBI:18420"/>
    </cofactor>
</comment>
<evidence type="ECO:0000256" key="4">
    <source>
        <dbReference type="RuleBase" id="RU361117"/>
    </source>
</evidence>
<dbReference type="InterPro" id="IPR003337">
    <property type="entry name" value="Trehalose_PPase"/>
</dbReference>
<dbReference type="SUPFAM" id="SSF56784">
    <property type="entry name" value="HAD-like"/>
    <property type="match status" value="1"/>
</dbReference>
<keyword evidence="4" id="KW-0460">Magnesium</keyword>
<sequence length="253" mass="26942">MTNLPDPEEHWALFLDVDGTLIHIAEHPDSVQPSPRLGEILNAAADAFDGALALVSGRPIAEIDRLTERVAPAASGLHGLELRTPAGGYEAPDHDTPGMHTARERLQALTDEHAGLYLEDKQATLALHFRQADDTARRAAEDTIDAIKNDAGGALSVLAGKSVLELKPARGNKGRALQRLMSDPPFAGRCPVYVGDDVTDEAAFVAVNSLGGVSIRVGEPAVSAARYRLNTVDEVLAWLEQIATTLNPETPPT</sequence>
<dbReference type="InterPro" id="IPR006379">
    <property type="entry name" value="HAD-SF_hydro_IIB"/>
</dbReference>
<comment type="function">
    <text evidence="4">Removes the phosphate from trehalose 6-phosphate to produce free trehalose.</text>
</comment>
<comment type="catalytic activity">
    <reaction evidence="4">
        <text>alpha,alpha-trehalose 6-phosphate + H2O = alpha,alpha-trehalose + phosphate</text>
        <dbReference type="Rhea" id="RHEA:23420"/>
        <dbReference type="ChEBI" id="CHEBI:15377"/>
        <dbReference type="ChEBI" id="CHEBI:16551"/>
        <dbReference type="ChEBI" id="CHEBI:43474"/>
        <dbReference type="ChEBI" id="CHEBI:58429"/>
        <dbReference type="EC" id="3.1.3.12"/>
    </reaction>
</comment>
<dbReference type="NCBIfam" id="TIGR01484">
    <property type="entry name" value="HAD-SF-IIB"/>
    <property type="match status" value="1"/>
</dbReference>
<dbReference type="Proteomes" id="UP000028302">
    <property type="component" value="Unassembled WGS sequence"/>
</dbReference>
<organism evidence="5 6">
    <name type="scientific">Salinisphaera hydrothermalis (strain C41B8)</name>
    <dbReference type="NCBI Taxonomy" id="1304275"/>
    <lineage>
        <taxon>Bacteria</taxon>
        <taxon>Pseudomonadati</taxon>
        <taxon>Pseudomonadota</taxon>
        <taxon>Gammaproteobacteria</taxon>
        <taxon>Salinisphaerales</taxon>
        <taxon>Salinisphaeraceae</taxon>
        <taxon>Salinisphaera</taxon>
    </lineage>
</organism>
<dbReference type="RefSeq" id="WP_037336667.1">
    <property type="nucleotide sequence ID" value="NZ_APNK01000010.1"/>
</dbReference>
<dbReference type="GO" id="GO:0000287">
    <property type="term" value="F:magnesium ion binding"/>
    <property type="evidence" value="ECO:0007669"/>
    <property type="project" value="UniProtKB-ARBA"/>
</dbReference>
<dbReference type="EMBL" id="APNK01000010">
    <property type="protein sequence ID" value="KEZ77624.1"/>
    <property type="molecule type" value="Genomic_DNA"/>
</dbReference>
<keyword evidence="3 4" id="KW-0378">Hydrolase</keyword>